<reference evidence="25 26" key="1">
    <citation type="journal article" date="2015" name="Sci. Rep.">
        <title>Genome of the facultative scuticociliatosis pathogen Pseudocohnilembus persalinus provides insight into its virulence through horizontal gene transfer.</title>
        <authorList>
            <person name="Xiong J."/>
            <person name="Wang G."/>
            <person name="Cheng J."/>
            <person name="Tian M."/>
            <person name="Pan X."/>
            <person name="Warren A."/>
            <person name="Jiang C."/>
            <person name="Yuan D."/>
            <person name="Miao W."/>
        </authorList>
    </citation>
    <scope>NUCLEOTIDE SEQUENCE [LARGE SCALE GENOMIC DNA]</scope>
    <source>
        <strain evidence="25">36N120E</strain>
    </source>
</reference>
<dbReference type="Pfam" id="PF00069">
    <property type="entry name" value="Pkinase"/>
    <property type="match status" value="1"/>
</dbReference>
<dbReference type="InterPro" id="IPR008271">
    <property type="entry name" value="Ser/Thr_kinase_AS"/>
</dbReference>
<dbReference type="GO" id="GO:0005524">
    <property type="term" value="F:ATP binding"/>
    <property type="evidence" value="ECO:0007669"/>
    <property type="project" value="UniProtKB-UniRule"/>
</dbReference>
<evidence type="ECO:0000313" key="25">
    <source>
        <dbReference type="EMBL" id="KRX11142.1"/>
    </source>
</evidence>
<comment type="cofactor">
    <cofactor evidence="1">
        <name>Mg(2+)</name>
        <dbReference type="ChEBI" id="CHEBI:18420"/>
    </cofactor>
</comment>
<evidence type="ECO:0000256" key="6">
    <source>
        <dbReference type="ARBA" id="ARBA00022490"/>
    </source>
</evidence>
<evidence type="ECO:0000256" key="9">
    <source>
        <dbReference type="ARBA" id="ARBA00022679"/>
    </source>
</evidence>
<dbReference type="InterPro" id="IPR018488">
    <property type="entry name" value="cNMP-bd_CS"/>
</dbReference>
<name>A0A0V0R9H0_PSEPJ</name>
<feature type="domain" description="AGC-kinase C-terminal" evidence="24">
    <location>
        <begin position="758"/>
        <end position="826"/>
    </location>
</feature>
<evidence type="ECO:0000256" key="10">
    <source>
        <dbReference type="ARBA" id="ARBA00022723"/>
    </source>
</evidence>
<evidence type="ECO:0000256" key="3">
    <source>
        <dbReference type="ARBA" id="ARBA00004496"/>
    </source>
</evidence>
<keyword evidence="8" id="KW-0140">cGMP</keyword>
<dbReference type="PANTHER" id="PTHR24353:SF37">
    <property type="entry name" value="CAMP-DEPENDENT PROTEIN KINASE CATALYTIC SUBUNIT PRKX"/>
    <property type="match status" value="1"/>
</dbReference>
<evidence type="ECO:0000256" key="19">
    <source>
        <dbReference type="ARBA" id="ARBA00047462"/>
    </source>
</evidence>
<dbReference type="InterPro" id="IPR035014">
    <property type="entry name" value="STKc_cGK"/>
</dbReference>
<gene>
    <name evidence="25" type="ORF">PPERSA_10909</name>
</gene>
<evidence type="ECO:0000256" key="20">
    <source>
        <dbReference type="PROSITE-ProRule" id="PRU10141"/>
    </source>
</evidence>
<evidence type="ECO:0000256" key="13">
    <source>
        <dbReference type="ARBA" id="ARBA00022840"/>
    </source>
</evidence>
<dbReference type="SMART" id="SM00100">
    <property type="entry name" value="cNMP"/>
    <property type="match status" value="2"/>
</dbReference>
<dbReference type="OMA" id="ESCLADC"/>
<keyword evidence="6" id="KW-0963">Cytoplasm</keyword>
<dbReference type="Gene3D" id="1.10.510.10">
    <property type="entry name" value="Transferase(Phosphotransferase) domain 1"/>
    <property type="match status" value="1"/>
</dbReference>
<evidence type="ECO:0000259" key="24">
    <source>
        <dbReference type="PROSITE" id="PS51285"/>
    </source>
</evidence>
<accession>A0A0V0R9H0</accession>
<dbReference type="GO" id="GO:0004691">
    <property type="term" value="F:cAMP-dependent protein kinase activity"/>
    <property type="evidence" value="ECO:0007669"/>
    <property type="project" value="TreeGrafter"/>
</dbReference>
<keyword evidence="10" id="KW-0479">Metal-binding</keyword>
<dbReference type="Pfam" id="PF00027">
    <property type="entry name" value="cNMP_binding"/>
    <property type="match status" value="2"/>
</dbReference>
<evidence type="ECO:0000256" key="17">
    <source>
        <dbReference type="ARBA" id="ARBA00024113"/>
    </source>
</evidence>
<dbReference type="PANTHER" id="PTHR24353">
    <property type="entry name" value="CYCLIC NUCLEOTIDE-DEPENDENT PROTEIN KINASE"/>
    <property type="match status" value="1"/>
</dbReference>
<comment type="catalytic activity">
    <reaction evidence="18">
        <text>L-threonyl-[protein] + ATP = O-phospho-L-threonyl-[protein] + ADP + H(+)</text>
        <dbReference type="Rhea" id="RHEA:46608"/>
        <dbReference type="Rhea" id="RHEA-COMP:11060"/>
        <dbReference type="Rhea" id="RHEA-COMP:11605"/>
        <dbReference type="ChEBI" id="CHEBI:15378"/>
        <dbReference type="ChEBI" id="CHEBI:30013"/>
        <dbReference type="ChEBI" id="CHEBI:30616"/>
        <dbReference type="ChEBI" id="CHEBI:61977"/>
        <dbReference type="ChEBI" id="CHEBI:456216"/>
        <dbReference type="EC" id="2.7.11.12"/>
    </reaction>
</comment>
<dbReference type="PROSITE" id="PS00108">
    <property type="entry name" value="PROTEIN_KINASE_ST"/>
    <property type="match status" value="1"/>
</dbReference>
<dbReference type="InterPro" id="IPR000595">
    <property type="entry name" value="cNMP-bd_dom"/>
</dbReference>
<dbReference type="InterPro" id="IPR000961">
    <property type="entry name" value="AGC-kinase_C"/>
</dbReference>
<sequence>MGCGQSIQMHNDADAPQKTKKSKFTPEQDKILGNEVPKYFIEGQKNNKYDYNIDSNREGQDTPTNQAKPQKTRHEKKQKQGFKHMGDNETTDIHENIVKKKKNMKHEDLQLIVQSLKGHFVFYALSDSELEYIVRKMFYCEVANGQYIFKQGNQASTYFILASGKIEIIIDGQSKKVLERGVGFGELALLYNAPRSASVRCIGNCSFWAIDRNSFKTTVEEMVHKEFASNRSFMENVQFFNFMNSDQKDSIAQGLISQKFEKGEVIVNDGDQADSFYMIKEGSVTIYKGTQFIRTLYKGESFGEQALYMSSVRWATVKADETVKVLSLGRKNITKILGDKVQIIIYNNLQRWSFDKSPLLKGLTKLQVEKVTQYASISNFKKGDVILKQGKKCEAVIIILEGDIKGQRSGSTLGVKGGIYGDQYIKKSHQQDILEEDVVMGSDGVLSTIPFKYFFKAVGDTDIEQVIKKNEFGHEKKMAAIDEKPDYSHILLENLIFIKKLGFGQFGTVYLVKEKGSKNKEELFALKCVSKAQVIEQNLEKHLVQEKTVLEQVHFPFIMNFYRTFKDNNQIYFLTEFISGLELFDVIREIGLLSTQDSQYYSGSMILALEYLHGKSIIYRDIKPENIMVNANGHMFLIDMGTAKILKHGKHPGRTFTIIGTPHYMAPEIIQQKGYSYAIDLWSVGICIYEFMCGAVPYAEEAEDPFEIYEEIMSSEVKFPNWMKDKKGRRFIEQLLSKVPELRLGGSYAALKANPWFDTFDWDKLYNKELEPPFIIPEEKVVSRKEIKAQFSQQVPVTKEIQLEQTNNKSKYRRENARDPHWDKDF</sequence>
<dbReference type="InterPro" id="IPR000719">
    <property type="entry name" value="Prot_kinase_dom"/>
</dbReference>
<evidence type="ECO:0000256" key="11">
    <source>
        <dbReference type="ARBA" id="ARBA00022741"/>
    </source>
</evidence>
<dbReference type="Gene3D" id="3.30.200.20">
    <property type="entry name" value="Phosphorylase Kinase, domain 1"/>
    <property type="match status" value="1"/>
</dbReference>
<comment type="caution">
    <text evidence="25">The sequence shown here is derived from an EMBL/GenBank/DDBJ whole genome shotgun (WGS) entry which is preliminary data.</text>
</comment>
<dbReference type="Proteomes" id="UP000054937">
    <property type="component" value="Unassembled WGS sequence"/>
</dbReference>
<evidence type="ECO:0000256" key="21">
    <source>
        <dbReference type="SAM" id="MobiDB-lite"/>
    </source>
</evidence>
<evidence type="ECO:0000256" key="15">
    <source>
        <dbReference type="ARBA" id="ARBA00022992"/>
    </source>
</evidence>
<feature type="compositionally biased region" description="Basic and acidic residues" evidence="21">
    <location>
        <begin position="813"/>
        <end position="826"/>
    </location>
</feature>
<dbReference type="InParanoid" id="A0A0V0R9H0"/>
<feature type="compositionally biased region" description="Basic residues" evidence="21">
    <location>
        <begin position="70"/>
        <end position="82"/>
    </location>
</feature>
<dbReference type="PROSITE" id="PS00888">
    <property type="entry name" value="CNMP_BINDING_1"/>
    <property type="match status" value="1"/>
</dbReference>
<keyword evidence="12 25" id="KW-0418">Kinase</keyword>
<evidence type="ECO:0000256" key="5">
    <source>
        <dbReference type="ARBA" id="ARBA00012428"/>
    </source>
</evidence>
<proteinExistence type="inferred from homology"/>
<organism evidence="25 26">
    <name type="scientific">Pseudocohnilembus persalinus</name>
    <name type="common">Ciliate</name>
    <dbReference type="NCBI Taxonomy" id="266149"/>
    <lineage>
        <taxon>Eukaryota</taxon>
        <taxon>Sar</taxon>
        <taxon>Alveolata</taxon>
        <taxon>Ciliophora</taxon>
        <taxon>Intramacronucleata</taxon>
        <taxon>Oligohymenophorea</taxon>
        <taxon>Scuticociliatia</taxon>
        <taxon>Philasterida</taxon>
        <taxon>Pseudocohnilembidae</taxon>
        <taxon>Pseudocohnilembus</taxon>
    </lineage>
</organism>
<keyword evidence="26" id="KW-1185">Reference proteome</keyword>
<evidence type="ECO:0000259" key="23">
    <source>
        <dbReference type="PROSITE" id="PS50042"/>
    </source>
</evidence>
<keyword evidence="16" id="KW-0472">Membrane</keyword>
<evidence type="ECO:0000256" key="7">
    <source>
        <dbReference type="ARBA" id="ARBA00022527"/>
    </source>
</evidence>
<dbReference type="GO" id="GO:0030553">
    <property type="term" value="F:cGMP binding"/>
    <property type="evidence" value="ECO:0007669"/>
    <property type="project" value="UniProtKB-KW"/>
</dbReference>
<dbReference type="AlphaFoldDB" id="A0A0V0R9H0"/>
<evidence type="ECO:0000256" key="14">
    <source>
        <dbReference type="ARBA" id="ARBA00022842"/>
    </source>
</evidence>
<comment type="catalytic activity">
    <reaction evidence="19">
        <text>L-seryl-[protein] + ATP = O-phospho-L-seryl-[protein] + ADP + H(+)</text>
        <dbReference type="Rhea" id="RHEA:17989"/>
        <dbReference type="Rhea" id="RHEA-COMP:9863"/>
        <dbReference type="Rhea" id="RHEA-COMP:11604"/>
        <dbReference type="ChEBI" id="CHEBI:15378"/>
        <dbReference type="ChEBI" id="CHEBI:29999"/>
        <dbReference type="ChEBI" id="CHEBI:30616"/>
        <dbReference type="ChEBI" id="CHEBI:83421"/>
        <dbReference type="ChEBI" id="CHEBI:456216"/>
        <dbReference type="EC" id="2.7.11.12"/>
    </reaction>
</comment>
<dbReference type="EMBL" id="LDAU01000006">
    <property type="protein sequence ID" value="KRX11142.1"/>
    <property type="molecule type" value="Genomic_DNA"/>
</dbReference>
<evidence type="ECO:0000313" key="26">
    <source>
        <dbReference type="Proteomes" id="UP000054937"/>
    </source>
</evidence>
<feature type="domain" description="Cyclic nucleotide-binding" evidence="23">
    <location>
        <begin position="121"/>
        <end position="219"/>
    </location>
</feature>
<keyword evidence="15" id="KW-0142">cGMP-binding</keyword>
<dbReference type="InterPro" id="IPR017441">
    <property type="entry name" value="Protein_kinase_ATP_BS"/>
</dbReference>
<feature type="domain" description="Protein kinase" evidence="22">
    <location>
        <begin position="495"/>
        <end position="757"/>
    </location>
</feature>
<keyword evidence="7" id="KW-0723">Serine/threonine-protein kinase</keyword>
<dbReference type="CDD" id="cd05572">
    <property type="entry name" value="STKc_cGK"/>
    <property type="match status" value="1"/>
</dbReference>
<keyword evidence="14" id="KW-0460">Magnesium</keyword>
<dbReference type="InterPro" id="IPR018490">
    <property type="entry name" value="cNMP-bd_dom_sf"/>
</dbReference>
<dbReference type="InterPro" id="IPR011009">
    <property type="entry name" value="Kinase-like_dom_sf"/>
</dbReference>
<evidence type="ECO:0000256" key="1">
    <source>
        <dbReference type="ARBA" id="ARBA00001946"/>
    </source>
</evidence>
<dbReference type="GO" id="GO:0012505">
    <property type="term" value="C:endomembrane system"/>
    <property type="evidence" value="ECO:0007669"/>
    <property type="project" value="UniProtKB-SubCell"/>
</dbReference>
<dbReference type="PROSITE" id="PS00107">
    <property type="entry name" value="PROTEIN_KINASE_ATP"/>
    <property type="match status" value="1"/>
</dbReference>
<feature type="domain" description="Cyclic nucleotide-binding" evidence="23">
    <location>
        <begin position="359"/>
        <end position="405"/>
    </location>
</feature>
<dbReference type="OrthoDB" id="100546at2759"/>
<dbReference type="EC" id="2.7.11.12" evidence="5"/>
<dbReference type="GO" id="GO:0005737">
    <property type="term" value="C:cytoplasm"/>
    <property type="evidence" value="ECO:0007669"/>
    <property type="project" value="UniProtKB-SubCell"/>
</dbReference>
<feature type="region of interest" description="Disordered" evidence="21">
    <location>
        <begin position="800"/>
        <end position="826"/>
    </location>
</feature>
<evidence type="ECO:0000256" key="18">
    <source>
        <dbReference type="ARBA" id="ARBA00047298"/>
    </source>
</evidence>
<dbReference type="SMART" id="SM00220">
    <property type="entry name" value="S_TKc"/>
    <property type="match status" value="1"/>
</dbReference>
<evidence type="ECO:0000256" key="2">
    <source>
        <dbReference type="ARBA" id="ARBA00004308"/>
    </source>
</evidence>
<dbReference type="PROSITE" id="PS50011">
    <property type="entry name" value="PROTEIN_KINASE_DOM"/>
    <property type="match status" value="1"/>
</dbReference>
<dbReference type="SUPFAM" id="SSF56112">
    <property type="entry name" value="Protein kinase-like (PK-like)"/>
    <property type="match status" value="1"/>
</dbReference>
<dbReference type="InterPro" id="IPR014710">
    <property type="entry name" value="RmlC-like_jellyroll"/>
</dbReference>
<evidence type="ECO:0000256" key="4">
    <source>
        <dbReference type="ARBA" id="ARBA00006352"/>
    </source>
</evidence>
<dbReference type="PROSITE" id="PS00889">
    <property type="entry name" value="CNMP_BINDING_2"/>
    <property type="match status" value="1"/>
</dbReference>
<dbReference type="PROSITE" id="PS51285">
    <property type="entry name" value="AGC_KINASE_CTER"/>
    <property type="match status" value="1"/>
</dbReference>
<keyword evidence="13 20" id="KW-0067">ATP-binding</keyword>
<dbReference type="Gene3D" id="2.60.120.10">
    <property type="entry name" value="Jelly Rolls"/>
    <property type="match status" value="3"/>
</dbReference>
<evidence type="ECO:0000256" key="8">
    <source>
        <dbReference type="ARBA" id="ARBA00022535"/>
    </source>
</evidence>
<feature type="domain" description="Cyclic nucleotide-binding" evidence="23">
    <location>
        <begin position="239"/>
        <end position="338"/>
    </location>
</feature>
<dbReference type="FunFam" id="2.60.120.10:FF:000068">
    <property type="entry name" value="cGMP-dependent protein kinase"/>
    <property type="match status" value="1"/>
</dbReference>
<feature type="binding site" evidence="20">
    <location>
        <position position="527"/>
    </location>
    <ligand>
        <name>ATP</name>
        <dbReference type="ChEBI" id="CHEBI:30616"/>
    </ligand>
</feature>
<dbReference type="FunFam" id="2.60.120.10:FF:000089">
    <property type="entry name" value="cGMP-dependent protein kinase 5-1"/>
    <property type="match status" value="1"/>
</dbReference>
<evidence type="ECO:0000259" key="22">
    <source>
        <dbReference type="PROSITE" id="PS50011"/>
    </source>
</evidence>
<dbReference type="CDD" id="cd00038">
    <property type="entry name" value="CAP_ED"/>
    <property type="match status" value="2"/>
</dbReference>
<protein>
    <recommendedName>
        <fullName evidence="17">cGMP-dependent protein kinase</fullName>
        <ecNumber evidence="5">2.7.11.12</ecNumber>
    </recommendedName>
</protein>
<keyword evidence="9" id="KW-0808">Transferase</keyword>
<comment type="subcellular location">
    <subcellularLocation>
        <location evidence="3">Cytoplasm</location>
    </subcellularLocation>
    <subcellularLocation>
        <location evidence="2">Endomembrane system</location>
    </subcellularLocation>
</comment>
<evidence type="ECO:0000256" key="12">
    <source>
        <dbReference type="ARBA" id="ARBA00022777"/>
    </source>
</evidence>
<comment type="similarity">
    <text evidence="4">Belongs to the protein kinase superfamily. AGC Ser/Thr protein kinase family. cGMP subfamily.</text>
</comment>
<dbReference type="GO" id="GO:0046872">
    <property type="term" value="F:metal ion binding"/>
    <property type="evidence" value="ECO:0007669"/>
    <property type="project" value="UniProtKB-KW"/>
</dbReference>
<feature type="region of interest" description="Disordered" evidence="21">
    <location>
        <begin position="1"/>
        <end position="90"/>
    </location>
</feature>
<dbReference type="SUPFAM" id="SSF51206">
    <property type="entry name" value="cAMP-binding domain-like"/>
    <property type="match status" value="3"/>
</dbReference>
<evidence type="ECO:0000256" key="16">
    <source>
        <dbReference type="ARBA" id="ARBA00023136"/>
    </source>
</evidence>
<dbReference type="GO" id="GO:0004692">
    <property type="term" value="F:cGMP-dependent protein kinase activity"/>
    <property type="evidence" value="ECO:0007669"/>
    <property type="project" value="UniProtKB-EC"/>
</dbReference>
<dbReference type="GO" id="GO:0005952">
    <property type="term" value="C:cAMP-dependent protein kinase complex"/>
    <property type="evidence" value="ECO:0007669"/>
    <property type="project" value="TreeGrafter"/>
</dbReference>
<keyword evidence="11 20" id="KW-0547">Nucleotide-binding</keyword>
<dbReference type="PROSITE" id="PS50042">
    <property type="entry name" value="CNMP_BINDING_3"/>
    <property type="match status" value="3"/>
</dbReference>
<dbReference type="FunCoup" id="A0A0V0R9H0">
    <property type="interactions" value="4"/>
</dbReference>